<proteinExistence type="predicted"/>
<dbReference type="EMBL" id="DXHX01000143">
    <property type="protein sequence ID" value="HIV75431.1"/>
    <property type="molecule type" value="Genomic_DNA"/>
</dbReference>
<evidence type="ECO:0000313" key="2">
    <source>
        <dbReference type="EMBL" id="HIV75431.1"/>
    </source>
</evidence>
<feature type="transmembrane region" description="Helical" evidence="1">
    <location>
        <begin position="35"/>
        <end position="60"/>
    </location>
</feature>
<dbReference type="Proteomes" id="UP000823937">
    <property type="component" value="Unassembled WGS sequence"/>
</dbReference>
<reference evidence="2" key="2">
    <citation type="submission" date="2021-04" db="EMBL/GenBank/DDBJ databases">
        <authorList>
            <person name="Gilroy R."/>
        </authorList>
    </citation>
    <scope>NUCLEOTIDE SEQUENCE</scope>
    <source>
        <strain evidence="2">CHK169-2315</strain>
    </source>
</reference>
<comment type="caution">
    <text evidence="2">The sequence shown here is derived from an EMBL/GenBank/DDBJ whole genome shotgun (WGS) entry which is preliminary data.</text>
</comment>
<protein>
    <submittedName>
        <fullName evidence="2">DUF2768 domain-containing protein</fullName>
    </submittedName>
</protein>
<keyword evidence="1" id="KW-1133">Transmembrane helix</keyword>
<dbReference type="Pfam" id="PF10966">
    <property type="entry name" value="DUF2768"/>
    <property type="match status" value="1"/>
</dbReference>
<keyword evidence="1" id="KW-0472">Membrane</keyword>
<organism evidence="2 3">
    <name type="scientific">Candidatus Pseudogracilibacillus intestinigallinarum</name>
    <dbReference type="NCBI Taxonomy" id="2838742"/>
    <lineage>
        <taxon>Bacteria</taxon>
        <taxon>Bacillati</taxon>
        <taxon>Bacillota</taxon>
        <taxon>Bacilli</taxon>
        <taxon>Bacillales</taxon>
        <taxon>Bacillaceae</taxon>
        <taxon>Pseudogracilibacillus</taxon>
    </lineage>
</organism>
<gene>
    <name evidence="2" type="ORF">H9895_10155</name>
</gene>
<evidence type="ECO:0000256" key="1">
    <source>
        <dbReference type="SAM" id="Phobius"/>
    </source>
</evidence>
<name>A0A9D1TKD8_9BACI</name>
<accession>A0A9D1TKD8</accession>
<dbReference type="AlphaFoldDB" id="A0A9D1TKD8"/>
<feature type="transmembrane region" description="Helical" evidence="1">
    <location>
        <begin position="6"/>
        <end position="28"/>
    </location>
</feature>
<reference evidence="2" key="1">
    <citation type="journal article" date="2021" name="PeerJ">
        <title>Extensive microbial diversity within the chicken gut microbiome revealed by metagenomics and culture.</title>
        <authorList>
            <person name="Gilroy R."/>
            <person name="Ravi A."/>
            <person name="Getino M."/>
            <person name="Pursley I."/>
            <person name="Horton D.L."/>
            <person name="Alikhan N.F."/>
            <person name="Baker D."/>
            <person name="Gharbi K."/>
            <person name="Hall N."/>
            <person name="Watson M."/>
            <person name="Adriaenssens E.M."/>
            <person name="Foster-Nyarko E."/>
            <person name="Jarju S."/>
            <person name="Secka A."/>
            <person name="Antonio M."/>
            <person name="Oren A."/>
            <person name="Chaudhuri R.R."/>
            <person name="La Ragione R."/>
            <person name="Hildebrand F."/>
            <person name="Pallen M.J."/>
        </authorList>
    </citation>
    <scope>NUCLEOTIDE SEQUENCE</scope>
    <source>
        <strain evidence="2">CHK169-2315</strain>
    </source>
</reference>
<dbReference type="InterPro" id="IPR020076">
    <property type="entry name" value="DUF2768"/>
</dbReference>
<keyword evidence="1" id="KW-0812">Transmembrane</keyword>
<sequence>MSAAEINEIISFIGIGLLILAIALITLARKKLKGIFSFIFSFIAYICLFVGGLIVLYIVISGPTM</sequence>
<evidence type="ECO:0000313" key="3">
    <source>
        <dbReference type="Proteomes" id="UP000823937"/>
    </source>
</evidence>